<feature type="region of interest" description="Disordered" evidence="1">
    <location>
        <begin position="56"/>
        <end position="95"/>
    </location>
</feature>
<accession>A0A098QVP5</accession>
<dbReference type="Proteomes" id="UP000029692">
    <property type="component" value="Unassembled WGS sequence"/>
</dbReference>
<proteinExistence type="predicted"/>
<dbReference type="STRING" id="1480694.DC28_08750"/>
<protein>
    <submittedName>
        <fullName evidence="2">Uncharacterized protein</fullName>
    </submittedName>
</protein>
<dbReference type="OrthoDB" id="370144at2"/>
<evidence type="ECO:0000313" key="3">
    <source>
        <dbReference type="Proteomes" id="UP000029692"/>
    </source>
</evidence>
<name>A0A098QVP5_9SPIO</name>
<sequence>MVSTGAQHGIFGVILVFWLFAGTPVAGYAQMPPEDGVLELLVWMDREAPEPEVLMHSWSESGDPGIGGPKGADSAARTPAEESSESIPMTPEPVPPGEAGLVDRLVDPTAIETPDLRIAVLLDFARSLVSGMIYGYSFSYIPSDNARQVSERFTLTPLHRIPWGDPGLEFLEGYDDASMIELRLRYWLQDWQIQRRNAWLTPGIPNSQSRGTASYTMDVSGQLQAVQEAVKQAIRSHARGITYDKPQSLEGQVLLETPPRIIVRAGEFLAEVRVRIQIDSIREYRVF</sequence>
<organism evidence="2 3">
    <name type="scientific">Spirochaeta lutea</name>
    <dbReference type="NCBI Taxonomy" id="1480694"/>
    <lineage>
        <taxon>Bacteria</taxon>
        <taxon>Pseudomonadati</taxon>
        <taxon>Spirochaetota</taxon>
        <taxon>Spirochaetia</taxon>
        <taxon>Spirochaetales</taxon>
        <taxon>Spirochaetaceae</taxon>
        <taxon>Spirochaeta</taxon>
    </lineage>
</organism>
<dbReference type="EMBL" id="JNUP01000064">
    <property type="protein sequence ID" value="KGE71895.1"/>
    <property type="molecule type" value="Genomic_DNA"/>
</dbReference>
<evidence type="ECO:0000256" key="1">
    <source>
        <dbReference type="SAM" id="MobiDB-lite"/>
    </source>
</evidence>
<dbReference type="AlphaFoldDB" id="A0A098QVP5"/>
<reference evidence="2 3" key="1">
    <citation type="submission" date="2014-05" db="EMBL/GenBank/DDBJ databases">
        <title>De novo Genome Sequence of Spirocheata sp.</title>
        <authorList>
            <person name="Shivani Y."/>
            <person name="Subhash Y."/>
            <person name="Tushar L."/>
            <person name="Sasikala C."/>
            <person name="Ramana C.V."/>
        </authorList>
    </citation>
    <scope>NUCLEOTIDE SEQUENCE [LARGE SCALE GENOMIC DNA]</scope>
    <source>
        <strain evidence="2 3">JC230</strain>
    </source>
</reference>
<dbReference type="RefSeq" id="WP_037547743.1">
    <property type="nucleotide sequence ID" value="NZ_JNUP01000064.1"/>
</dbReference>
<keyword evidence="3" id="KW-1185">Reference proteome</keyword>
<dbReference type="eggNOG" id="ENOG50343I0">
    <property type="taxonomic scope" value="Bacteria"/>
</dbReference>
<evidence type="ECO:0000313" key="2">
    <source>
        <dbReference type="EMBL" id="KGE71895.1"/>
    </source>
</evidence>
<gene>
    <name evidence="2" type="ORF">DC28_08750</name>
</gene>
<comment type="caution">
    <text evidence="2">The sequence shown here is derived from an EMBL/GenBank/DDBJ whole genome shotgun (WGS) entry which is preliminary data.</text>
</comment>